<evidence type="ECO:0000256" key="2">
    <source>
        <dbReference type="SAM" id="Phobius"/>
    </source>
</evidence>
<evidence type="ECO:0000313" key="5">
    <source>
        <dbReference type="Proteomes" id="UP000241507"/>
    </source>
</evidence>
<evidence type="ECO:0000256" key="3">
    <source>
        <dbReference type="SAM" id="SignalP"/>
    </source>
</evidence>
<keyword evidence="2" id="KW-0812">Transmembrane</keyword>
<dbReference type="SUPFAM" id="SSF58100">
    <property type="entry name" value="Bacterial hemolysins"/>
    <property type="match status" value="1"/>
</dbReference>
<gene>
    <name evidence="4" type="ORF">C7S20_00640</name>
</gene>
<dbReference type="EMBL" id="CP028136">
    <property type="protein sequence ID" value="AVR43898.1"/>
    <property type="molecule type" value="Genomic_DNA"/>
</dbReference>
<feature type="chain" id="PRO_5015326205" description="tRNA (Guanine-N1)-methyltransferase" evidence="3">
    <location>
        <begin position="31"/>
        <end position="205"/>
    </location>
</feature>
<keyword evidence="5" id="KW-1185">Reference proteome</keyword>
<accession>A0A2R3Z0Y7</accession>
<dbReference type="OrthoDB" id="981213at2"/>
<feature type="coiled-coil region" evidence="1">
    <location>
        <begin position="155"/>
        <end position="189"/>
    </location>
</feature>
<dbReference type="Gene3D" id="1.20.58.60">
    <property type="match status" value="1"/>
</dbReference>
<feature type="transmembrane region" description="Helical" evidence="2">
    <location>
        <begin position="135"/>
        <end position="153"/>
    </location>
</feature>
<keyword evidence="2" id="KW-1133">Transmembrane helix</keyword>
<reference evidence="5" key="1">
    <citation type="submission" date="2018-03" db="EMBL/GenBank/DDBJ databases">
        <title>Gramella fulva sp. nov., isolated from a dry surface of tidal flat.</title>
        <authorList>
            <person name="Hwang S.H."/>
            <person name="Hwang W.M."/>
            <person name="Kang K."/>
            <person name="Ahn T.-Y."/>
        </authorList>
    </citation>
    <scope>NUCLEOTIDE SEQUENCE [LARGE SCALE GENOMIC DNA]</scope>
    <source>
        <strain evidence="5">SH35</strain>
    </source>
</reference>
<evidence type="ECO:0008006" key="6">
    <source>
        <dbReference type="Google" id="ProtNLM"/>
    </source>
</evidence>
<feature type="signal peptide" evidence="3">
    <location>
        <begin position="1"/>
        <end position="30"/>
    </location>
</feature>
<organism evidence="4 5">
    <name type="scientific">Christiangramia fulva</name>
    <dbReference type="NCBI Taxonomy" id="2126553"/>
    <lineage>
        <taxon>Bacteria</taxon>
        <taxon>Pseudomonadati</taxon>
        <taxon>Bacteroidota</taxon>
        <taxon>Flavobacteriia</taxon>
        <taxon>Flavobacteriales</taxon>
        <taxon>Flavobacteriaceae</taxon>
        <taxon>Christiangramia</taxon>
    </lineage>
</organism>
<dbReference type="KEGG" id="grs:C7S20_00640"/>
<keyword evidence="2" id="KW-0472">Membrane</keyword>
<name>A0A2R3Z0Y7_9FLAO</name>
<protein>
    <recommendedName>
        <fullName evidence="6">tRNA (Guanine-N1)-methyltransferase</fullName>
    </recommendedName>
</protein>
<feature type="coiled-coil region" evidence="1">
    <location>
        <begin position="76"/>
        <end position="117"/>
    </location>
</feature>
<dbReference type="Proteomes" id="UP000241507">
    <property type="component" value="Chromosome"/>
</dbReference>
<evidence type="ECO:0000313" key="4">
    <source>
        <dbReference type="EMBL" id="AVR43898.1"/>
    </source>
</evidence>
<evidence type="ECO:0000256" key="1">
    <source>
        <dbReference type="SAM" id="Coils"/>
    </source>
</evidence>
<keyword evidence="1" id="KW-0175">Coiled coil</keyword>
<dbReference type="AlphaFoldDB" id="A0A2R3Z0Y7"/>
<proteinExistence type="predicted"/>
<keyword evidence="3" id="KW-0732">Signal</keyword>
<sequence>MCIISKFKIKMTKQFFIIALFVITVMQTRAQDSLATSTPVQDEFTQLIEESNSYKEYKVIDYDKLIQLRNNTRNYISDLKEEIIVQKNTVDEQNQEIEDLKNQLAATQQDLKKVTEEKDALMFLGMPFSKGGYKAMMWGIVAALIVIVLILFFKYKNSNSATREARQKLDETEKEFDVYRTKALEKEQRLGRLLQDERNKTSGNS</sequence>